<gene>
    <name evidence="1" type="ORF">AACH11_13920</name>
</gene>
<dbReference type="RefSeq" id="WP_341374841.1">
    <property type="nucleotide sequence ID" value="NZ_JBBUTF010000012.1"/>
</dbReference>
<accession>A0ABU9BDK9</accession>
<comment type="caution">
    <text evidence="1">The sequence shown here is derived from an EMBL/GenBank/DDBJ whole genome shotgun (WGS) entry which is preliminary data.</text>
</comment>
<name>A0ABU9BDK9_9BURK</name>
<sequence>MPLISLLAPGPEARSWRVGRFQLSALSRQQPDGRYSASLSIRSGLGRGSHDRIWRFIPVFDSAHDALRYAADQQADCLQATSGTA</sequence>
<reference evidence="1 2" key="1">
    <citation type="submission" date="2024-04" db="EMBL/GenBank/DDBJ databases">
        <title>Novel species of the genus Ideonella isolated from streams.</title>
        <authorList>
            <person name="Lu H."/>
        </authorList>
    </citation>
    <scope>NUCLEOTIDE SEQUENCE [LARGE SCALE GENOMIC DNA]</scope>
    <source>
        <strain evidence="1 2">BYS139W</strain>
    </source>
</reference>
<dbReference type="EMBL" id="JBBUTF010000012">
    <property type="protein sequence ID" value="MEK8027062.1"/>
    <property type="molecule type" value="Genomic_DNA"/>
</dbReference>
<proteinExistence type="predicted"/>
<organism evidence="1 2">
    <name type="scientific">Pseudaquabacterium rugosum</name>
    <dbReference type="NCBI Taxonomy" id="2984194"/>
    <lineage>
        <taxon>Bacteria</taxon>
        <taxon>Pseudomonadati</taxon>
        <taxon>Pseudomonadota</taxon>
        <taxon>Betaproteobacteria</taxon>
        <taxon>Burkholderiales</taxon>
        <taxon>Sphaerotilaceae</taxon>
        <taxon>Pseudaquabacterium</taxon>
    </lineage>
</organism>
<dbReference type="Proteomes" id="UP001368500">
    <property type="component" value="Unassembled WGS sequence"/>
</dbReference>
<keyword evidence="2" id="KW-1185">Reference proteome</keyword>
<evidence type="ECO:0000313" key="2">
    <source>
        <dbReference type="Proteomes" id="UP001368500"/>
    </source>
</evidence>
<protein>
    <submittedName>
        <fullName evidence="1">Uncharacterized protein</fullName>
    </submittedName>
</protein>
<evidence type="ECO:0000313" key="1">
    <source>
        <dbReference type="EMBL" id="MEK8027062.1"/>
    </source>
</evidence>